<gene>
    <name evidence="2" type="ORF">DIS18_14060</name>
</gene>
<dbReference type="OrthoDB" id="9800369at2"/>
<dbReference type="PANTHER" id="PTHR37318">
    <property type="entry name" value="BSL7504 PROTEIN"/>
    <property type="match status" value="1"/>
</dbReference>
<evidence type="ECO:0000259" key="1">
    <source>
        <dbReference type="Pfam" id="PF13601"/>
    </source>
</evidence>
<dbReference type="EMBL" id="QFRI01000004">
    <property type="protein sequence ID" value="PWH81798.1"/>
    <property type="molecule type" value="Genomic_DNA"/>
</dbReference>
<name>A0A2U2X1Y7_9FLAO</name>
<sequence length="97" mass="11140">MSIITNINKAFDHRIRLGIMSILMVNEYADFNMLKDLLGATDGNLASHTKALEKAEYIKVEKQFIGRKPNTRYSTTKLGRESFKKHIDALEKLINKQ</sequence>
<accession>A0A2U2X1Y7</accession>
<dbReference type="Proteomes" id="UP000245375">
    <property type="component" value="Unassembled WGS sequence"/>
</dbReference>
<protein>
    <submittedName>
        <fullName evidence="2">Transcriptional regulator</fullName>
    </submittedName>
</protein>
<evidence type="ECO:0000313" key="3">
    <source>
        <dbReference type="Proteomes" id="UP000245375"/>
    </source>
</evidence>
<dbReference type="RefSeq" id="WP_109353719.1">
    <property type="nucleotide sequence ID" value="NZ_QFRI01000004.1"/>
</dbReference>
<keyword evidence="3" id="KW-1185">Reference proteome</keyword>
<dbReference type="Pfam" id="PF13601">
    <property type="entry name" value="HTH_34"/>
    <property type="match status" value="1"/>
</dbReference>
<evidence type="ECO:0000313" key="2">
    <source>
        <dbReference type="EMBL" id="PWH81798.1"/>
    </source>
</evidence>
<dbReference type="InterPro" id="IPR036390">
    <property type="entry name" value="WH_DNA-bd_sf"/>
</dbReference>
<dbReference type="AlphaFoldDB" id="A0A2U2X1Y7"/>
<comment type="caution">
    <text evidence="2">The sequence shown here is derived from an EMBL/GenBank/DDBJ whole genome shotgun (WGS) entry which is preliminary data.</text>
</comment>
<dbReference type="InterPro" id="IPR027395">
    <property type="entry name" value="WH_DNA-bd_dom"/>
</dbReference>
<proteinExistence type="predicted"/>
<dbReference type="InterPro" id="IPR036388">
    <property type="entry name" value="WH-like_DNA-bd_sf"/>
</dbReference>
<reference evidence="2 3" key="1">
    <citation type="submission" date="2018-05" db="EMBL/GenBank/DDBJ databases">
        <title>Algibacter marinivivus sp. nov., isolated from sample around a algae.</title>
        <authorList>
            <person name="Zhong X."/>
        </authorList>
    </citation>
    <scope>NUCLEOTIDE SEQUENCE [LARGE SCALE GENOMIC DNA]</scope>
    <source>
        <strain evidence="2 3">ZY111</strain>
    </source>
</reference>
<dbReference type="SUPFAM" id="SSF46785">
    <property type="entry name" value="Winged helix' DNA-binding domain"/>
    <property type="match status" value="1"/>
</dbReference>
<dbReference type="Gene3D" id="1.10.10.10">
    <property type="entry name" value="Winged helix-like DNA-binding domain superfamily/Winged helix DNA-binding domain"/>
    <property type="match status" value="1"/>
</dbReference>
<reference evidence="3" key="2">
    <citation type="submission" date="2018-05" db="EMBL/GenBank/DDBJ databases">
        <title>Algibacter marinivivus sp. nov., isolated from sample around a algae.</title>
        <authorList>
            <person name="Lu D."/>
        </authorList>
    </citation>
    <scope>NUCLEOTIDE SEQUENCE [LARGE SCALE GENOMIC DNA]</scope>
    <source>
        <strain evidence="3">ZY111</strain>
    </source>
</reference>
<dbReference type="PANTHER" id="PTHR37318:SF1">
    <property type="entry name" value="BSL7504 PROTEIN"/>
    <property type="match status" value="1"/>
</dbReference>
<reference evidence="3" key="3">
    <citation type="submission" date="2018-05" db="EMBL/GenBank/DDBJ databases">
        <authorList>
            <person name="Lu D."/>
        </authorList>
    </citation>
    <scope>NUCLEOTIDE SEQUENCE [LARGE SCALE GENOMIC DNA]</scope>
    <source>
        <strain evidence="3">ZY111</strain>
    </source>
</reference>
<feature type="domain" description="Winged helix DNA-binding" evidence="1">
    <location>
        <begin position="15"/>
        <end position="94"/>
    </location>
</feature>
<organism evidence="2 3">
    <name type="scientific">Algibacter marinivivus</name>
    <dbReference type="NCBI Taxonomy" id="2100723"/>
    <lineage>
        <taxon>Bacteria</taxon>
        <taxon>Pseudomonadati</taxon>
        <taxon>Bacteroidota</taxon>
        <taxon>Flavobacteriia</taxon>
        <taxon>Flavobacteriales</taxon>
        <taxon>Flavobacteriaceae</taxon>
        <taxon>Algibacter</taxon>
    </lineage>
</organism>